<dbReference type="Proteomes" id="UP000595198">
    <property type="component" value="Chromosome"/>
</dbReference>
<dbReference type="RefSeq" id="WP_197915181.1">
    <property type="nucleotide sequence ID" value="NZ_CP065628.1"/>
</dbReference>
<name>A0AB37GI96_CORAY</name>
<protein>
    <submittedName>
        <fullName evidence="1">Uncharacterized protein</fullName>
    </submittedName>
</protein>
<dbReference type="EMBL" id="CP065628">
    <property type="protein sequence ID" value="QPR31575.1"/>
    <property type="molecule type" value="Genomic_DNA"/>
</dbReference>
<dbReference type="Proteomes" id="UP000594774">
    <property type="component" value="Chromosome"/>
</dbReference>
<evidence type="ECO:0000313" key="3">
    <source>
        <dbReference type="Proteomes" id="UP000594774"/>
    </source>
</evidence>
<evidence type="ECO:0000313" key="1">
    <source>
        <dbReference type="EMBL" id="QPR31575.1"/>
    </source>
</evidence>
<dbReference type="EMBL" id="CP066023">
    <property type="protein sequence ID" value="QQB83455.1"/>
    <property type="molecule type" value="Genomic_DNA"/>
</dbReference>
<keyword evidence="4" id="KW-1185">Reference proteome</keyword>
<sequence>MSDYTNAYITLTACETIPLIQEHMPDRSPEGAPWEFEVQELITERIKPNFRRALLGYIEVAKGVDYVYAPDLDKEVMLDAITARFGTDTLLKLMAKDSFTLGMKVLVERGEEALTQMLANLK</sequence>
<accession>A0AB37GI96</accession>
<evidence type="ECO:0000313" key="4">
    <source>
        <dbReference type="Proteomes" id="UP000595198"/>
    </source>
</evidence>
<evidence type="ECO:0000313" key="2">
    <source>
        <dbReference type="EMBL" id="QQB83455.1"/>
    </source>
</evidence>
<organism evidence="1 3">
    <name type="scientific">Corynebacterium amycolatum</name>
    <dbReference type="NCBI Taxonomy" id="43765"/>
    <lineage>
        <taxon>Bacteria</taxon>
        <taxon>Bacillati</taxon>
        <taxon>Actinomycetota</taxon>
        <taxon>Actinomycetes</taxon>
        <taxon>Mycobacteriales</taxon>
        <taxon>Corynebacteriaceae</taxon>
        <taxon>Corynebacterium</taxon>
    </lineage>
</organism>
<proteinExistence type="predicted"/>
<reference evidence="3 4" key="1">
    <citation type="submission" date="2020-12" db="EMBL/GenBank/DDBJ databases">
        <title>FDA dAtabase for Regulatory Grade micrObial Sequences (FDA-ARGOS): Supporting development and validation of Infectious Disease Dx tests.</title>
        <authorList>
            <person name="Sproer C."/>
            <person name="Gronow S."/>
            <person name="Severitt S."/>
            <person name="Schroder I."/>
            <person name="Tallon L."/>
            <person name="Sadzewicz L."/>
            <person name="Zhao X."/>
            <person name="Boylan J."/>
            <person name="Ott S."/>
            <person name="Bowen H."/>
            <person name="Vavikolanu K."/>
            <person name="Mehta A."/>
            <person name="Aluvathingal J."/>
            <person name="Nadendla S."/>
            <person name="Lowell S."/>
            <person name="Myers T."/>
            <person name="Yan Y."/>
            <person name="Sichtig H."/>
        </authorList>
    </citation>
    <scope>NUCLEOTIDE SEQUENCE [LARGE SCALE GENOMIC DNA]</scope>
    <source>
        <strain evidence="1 3">FDAARGOS_938</strain>
        <strain evidence="2 4">FDAARGOS_991</strain>
    </source>
</reference>
<dbReference type="AlphaFoldDB" id="A0AB37GI96"/>
<gene>
    <name evidence="1" type="ORF">I6G95_03820</name>
    <name evidence="2" type="ORF">I6H48_04400</name>
</gene>